<accession>A0A8R1TKR2</accession>
<dbReference type="InterPro" id="IPR014756">
    <property type="entry name" value="Ig_E-set"/>
</dbReference>
<evidence type="ECO:0000313" key="3">
    <source>
        <dbReference type="Proteomes" id="UP000024404"/>
    </source>
</evidence>
<name>A0A8R1TKR2_ONCVO</name>
<evidence type="ECO:0000313" key="2">
    <source>
        <dbReference type="EnsemblMetazoa" id="OVOC11351.1"/>
    </source>
</evidence>
<organism evidence="2 3">
    <name type="scientific">Onchocerca volvulus</name>
    <dbReference type="NCBI Taxonomy" id="6282"/>
    <lineage>
        <taxon>Eukaryota</taxon>
        <taxon>Metazoa</taxon>
        <taxon>Ecdysozoa</taxon>
        <taxon>Nematoda</taxon>
        <taxon>Chromadorea</taxon>
        <taxon>Rhabditida</taxon>
        <taxon>Spirurina</taxon>
        <taxon>Spiruromorpha</taxon>
        <taxon>Filarioidea</taxon>
        <taxon>Onchocercidae</taxon>
        <taxon>Onchocerca</taxon>
    </lineage>
</organism>
<dbReference type="Gene3D" id="2.60.40.640">
    <property type="match status" value="2"/>
</dbReference>
<dbReference type="PANTHER" id="PTHR11188">
    <property type="entry name" value="ARRESTIN DOMAIN CONTAINING PROTEIN"/>
    <property type="match status" value="1"/>
</dbReference>
<feature type="domain" description="Arrestin C-terminal-like" evidence="1">
    <location>
        <begin position="181"/>
        <end position="307"/>
    </location>
</feature>
<dbReference type="SUPFAM" id="SSF81296">
    <property type="entry name" value="E set domains"/>
    <property type="match status" value="2"/>
</dbReference>
<dbReference type="EMBL" id="CMVM020000356">
    <property type="status" value="NOT_ANNOTATED_CDS"/>
    <property type="molecule type" value="Genomic_DNA"/>
</dbReference>
<dbReference type="EnsemblMetazoa" id="OVOC11351.1">
    <property type="protein sequence ID" value="OVOC11351.1"/>
    <property type="gene ID" value="WBGene00248160"/>
</dbReference>
<sequence>MVGENDPSESLRDAKKEQQLLHIFCQENIYIGQLFKILIEINFTHTTQIASLTGFFEGKFRTKISNQIEFQQIVAFRIEFDSLIRQWLRRNGEIHASPGKHITETELVIGEECPGSYSGKYGSIEYLITVKLCFSDHIGYSELIQECPVRVIAQMDITRYPSYHMPVHIERNFHKKFFCFNKLSIKVLINLSRAAFVRGEMIKIYGQINNEHPKNPIKGGIIGLIMVVRFRCNGNKKFTKTMLSFFTLPMVPQRSIIKFEQYLKIPDDVFPTYSDPDALINLSYHISVMLNECAPIEIPLIVGTKIPTEFIDMQNCNPSLLTTIDHIKIRPSLLTLQQRQQQHTFRHLINHSQLLPLSQLQSSQLSTPPSSLLIPPPYLDPYCGKHHDKSHLVPLYTPFPTFHSTSNYHSQANFSPRELPATRYKGQSVLMIEEIE</sequence>
<proteinExistence type="predicted"/>
<dbReference type="GO" id="GO:0005737">
    <property type="term" value="C:cytoplasm"/>
    <property type="evidence" value="ECO:0007669"/>
    <property type="project" value="TreeGrafter"/>
</dbReference>
<dbReference type="GO" id="GO:0015031">
    <property type="term" value="P:protein transport"/>
    <property type="evidence" value="ECO:0007669"/>
    <property type="project" value="TreeGrafter"/>
</dbReference>
<dbReference type="Pfam" id="PF02752">
    <property type="entry name" value="Arrestin_C"/>
    <property type="match status" value="1"/>
</dbReference>
<evidence type="ECO:0000259" key="1">
    <source>
        <dbReference type="SMART" id="SM01017"/>
    </source>
</evidence>
<keyword evidence="3" id="KW-1185">Reference proteome</keyword>
<dbReference type="PANTHER" id="PTHR11188:SF17">
    <property type="entry name" value="FI21816P1"/>
    <property type="match status" value="1"/>
</dbReference>
<reference evidence="3" key="1">
    <citation type="submission" date="2013-10" db="EMBL/GenBank/DDBJ databases">
        <title>Genome sequencing of Onchocerca volvulus.</title>
        <authorList>
            <person name="Cotton J."/>
            <person name="Tsai J."/>
            <person name="Stanley E."/>
            <person name="Tracey A."/>
            <person name="Holroyd N."/>
            <person name="Lustigman S."/>
            <person name="Berriman M."/>
        </authorList>
    </citation>
    <scope>NUCLEOTIDE SEQUENCE</scope>
</reference>
<dbReference type="AlphaFoldDB" id="A0A8R1TKR2"/>
<dbReference type="InterPro" id="IPR014752">
    <property type="entry name" value="Arrestin-like_C"/>
</dbReference>
<protein>
    <submittedName>
        <fullName evidence="2">Arrestin_C domain-containing protein</fullName>
    </submittedName>
</protein>
<reference evidence="2" key="2">
    <citation type="submission" date="2022-06" db="UniProtKB">
        <authorList>
            <consortium name="EnsemblMetazoa"/>
        </authorList>
    </citation>
    <scope>IDENTIFICATION</scope>
</reference>
<dbReference type="Proteomes" id="UP000024404">
    <property type="component" value="Unassembled WGS sequence"/>
</dbReference>
<dbReference type="InterPro" id="IPR050357">
    <property type="entry name" value="Arrestin_domain-protein"/>
</dbReference>
<dbReference type="SMART" id="SM01017">
    <property type="entry name" value="Arrestin_C"/>
    <property type="match status" value="1"/>
</dbReference>
<dbReference type="InterPro" id="IPR011022">
    <property type="entry name" value="Arrestin_C-like"/>
</dbReference>